<comment type="caution">
    <text evidence="3">The sequence shown here is derived from an EMBL/GenBank/DDBJ whole genome shotgun (WGS) entry which is preliminary data.</text>
</comment>
<dbReference type="Proteomes" id="UP001172457">
    <property type="component" value="Chromosome 4"/>
</dbReference>
<dbReference type="SUPFAM" id="SSF64268">
    <property type="entry name" value="PX domain"/>
    <property type="match status" value="1"/>
</dbReference>
<keyword evidence="1" id="KW-0175">Coiled coil</keyword>
<feature type="coiled-coil region" evidence="1">
    <location>
        <begin position="297"/>
        <end position="331"/>
    </location>
</feature>
<dbReference type="Pfam" id="PF09325">
    <property type="entry name" value="Vps5"/>
    <property type="match status" value="1"/>
</dbReference>
<dbReference type="GO" id="GO:0016020">
    <property type="term" value="C:membrane"/>
    <property type="evidence" value="ECO:0007669"/>
    <property type="project" value="UniProtKB-ARBA"/>
</dbReference>
<reference evidence="3" key="1">
    <citation type="submission" date="2023-03" db="EMBL/GenBank/DDBJ databases">
        <title>Chromosome-scale reference genome and RAD-based genetic map of yellow starthistle (Centaurea solstitialis) reveal putative structural variation and QTLs associated with invader traits.</title>
        <authorList>
            <person name="Reatini B."/>
            <person name="Cang F.A."/>
            <person name="Jiang Q."/>
            <person name="Mckibben M.T.W."/>
            <person name="Barker M.S."/>
            <person name="Rieseberg L.H."/>
            <person name="Dlugosch K.M."/>
        </authorList>
    </citation>
    <scope>NUCLEOTIDE SEQUENCE</scope>
    <source>
        <strain evidence="3">CAN-66</strain>
        <tissue evidence="3">Leaf</tissue>
    </source>
</reference>
<name>A0AA38TA95_9ASTR</name>
<dbReference type="InterPro" id="IPR001683">
    <property type="entry name" value="PX_dom"/>
</dbReference>
<sequence length="542" mass="61586">MMAYDYEEPHLYANSPAVMETLVLHVDGGDSDTNKSSIFNGENDNQHHYPLTSPVTVAEIIISEDDDDPNENPNSFNSFLEPPSYADAVFGSFDGDHGKQINGHGVVSTSGKSTSSDHLKISVNSPVSGVNTYVTYLITTWTDLPEFDETISSVRRRFSDVVSLSDRISDSYRGFFLPMRPDKSVVMKNQEFVEQRRIDVEKYLRKLAAHPVIRRSEELRVFLQVQGKLPLVKTMDLASTMLDGAVRLPKQLFGASVVAVDPREAVHLGRGKDMVRFFKEVRQSVTYGWGGSTKMPLVEEDKEFMEKRMKLQDLELQLTNVSQQAESLVKSQQDIGETMGRLGLALVKLTKFETEEAVFNSQKVRAKDMKYVVTSAVKTSRLYRELNTQTIKHLDKLHDYLGEMLAVNSAHSDRSNALLTVQTLESEVSTLNSRIEKLEAVAFKVFGGDRSRIQKIEELKEAMRDTDDAKNCAVRVYEQIKENNKIELERLDKERHDDFCGMLKGFVVNQVPQDMQRRWQVHGKQLQTKQVDMHKFVAQSRM</sequence>
<proteinExistence type="predicted"/>
<dbReference type="EMBL" id="JARYMX010000004">
    <property type="protein sequence ID" value="KAJ9553293.1"/>
    <property type="molecule type" value="Genomic_DNA"/>
</dbReference>
<evidence type="ECO:0000259" key="2">
    <source>
        <dbReference type="PROSITE" id="PS50195"/>
    </source>
</evidence>
<dbReference type="InterPro" id="IPR027267">
    <property type="entry name" value="AH/BAR_dom_sf"/>
</dbReference>
<evidence type="ECO:0000256" key="1">
    <source>
        <dbReference type="SAM" id="Coils"/>
    </source>
</evidence>
<evidence type="ECO:0000313" key="4">
    <source>
        <dbReference type="Proteomes" id="UP001172457"/>
    </source>
</evidence>
<dbReference type="Gene3D" id="3.30.1520.10">
    <property type="entry name" value="Phox-like domain"/>
    <property type="match status" value="1"/>
</dbReference>
<dbReference type="AlphaFoldDB" id="A0AA38TA95"/>
<organism evidence="3 4">
    <name type="scientific">Centaurea solstitialis</name>
    <name type="common">yellow star-thistle</name>
    <dbReference type="NCBI Taxonomy" id="347529"/>
    <lineage>
        <taxon>Eukaryota</taxon>
        <taxon>Viridiplantae</taxon>
        <taxon>Streptophyta</taxon>
        <taxon>Embryophyta</taxon>
        <taxon>Tracheophyta</taxon>
        <taxon>Spermatophyta</taxon>
        <taxon>Magnoliopsida</taxon>
        <taxon>eudicotyledons</taxon>
        <taxon>Gunneridae</taxon>
        <taxon>Pentapetalae</taxon>
        <taxon>asterids</taxon>
        <taxon>campanulids</taxon>
        <taxon>Asterales</taxon>
        <taxon>Asteraceae</taxon>
        <taxon>Carduoideae</taxon>
        <taxon>Cardueae</taxon>
        <taxon>Centaureinae</taxon>
        <taxon>Centaurea</taxon>
    </lineage>
</organism>
<dbReference type="Gene3D" id="1.20.1270.60">
    <property type="entry name" value="Arfaptin homology (AH) domain/BAR domain"/>
    <property type="match status" value="1"/>
</dbReference>
<gene>
    <name evidence="3" type="ORF">OSB04_017338</name>
</gene>
<dbReference type="PANTHER" id="PTHR46757">
    <property type="entry name" value="SORTING NEXIN-RELATED"/>
    <property type="match status" value="1"/>
</dbReference>
<dbReference type="InterPro" id="IPR036871">
    <property type="entry name" value="PX_dom_sf"/>
</dbReference>
<dbReference type="PANTHER" id="PTHR46757:SF2">
    <property type="entry name" value="OS05G0346100 PROTEIN"/>
    <property type="match status" value="1"/>
</dbReference>
<dbReference type="PROSITE" id="PS50195">
    <property type="entry name" value="PX"/>
    <property type="match status" value="1"/>
</dbReference>
<evidence type="ECO:0000313" key="3">
    <source>
        <dbReference type="EMBL" id="KAJ9553293.1"/>
    </source>
</evidence>
<dbReference type="Pfam" id="PF00787">
    <property type="entry name" value="PX"/>
    <property type="match status" value="1"/>
</dbReference>
<dbReference type="InterPro" id="IPR044279">
    <property type="entry name" value="SNX2A/B"/>
</dbReference>
<dbReference type="InterPro" id="IPR015404">
    <property type="entry name" value="Vps5_C"/>
</dbReference>
<keyword evidence="4" id="KW-1185">Reference proteome</keyword>
<dbReference type="CDD" id="cd07596">
    <property type="entry name" value="BAR_SNX"/>
    <property type="match status" value="1"/>
</dbReference>
<dbReference type="GO" id="GO:0035091">
    <property type="term" value="F:phosphatidylinositol binding"/>
    <property type="evidence" value="ECO:0007669"/>
    <property type="project" value="InterPro"/>
</dbReference>
<accession>A0AA38TA95</accession>
<protein>
    <recommendedName>
        <fullName evidence="2">PX domain-containing protein</fullName>
    </recommendedName>
</protein>
<dbReference type="SMART" id="SM00312">
    <property type="entry name" value="PX"/>
    <property type="match status" value="1"/>
</dbReference>
<dbReference type="GO" id="GO:0005768">
    <property type="term" value="C:endosome"/>
    <property type="evidence" value="ECO:0007669"/>
    <property type="project" value="UniProtKB-ARBA"/>
</dbReference>
<feature type="domain" description="PX" evidence="2">
    <location>
        <begin position="114"/>
        <end position="230"/>
    </location>
</feature>